<organism evidence="1 2">
    <name type="scientific">Dendrobium nobile</name>
    <name type="common">Orchid</name>
    <dbReference type="NCBI Taxonomy" id="94219"/>
    <lineage>
        <taxon>Eukaryota</taxon>
        <taxon>Viridiplantae</taxon>
        <taxon>Streptophyta</taxon>
        <taxon>Embryophyta</taxon>
        <taxon>Tracheophyta</taxon>
        <taxon>Spermatophyta</taxon>
        <taxon>Magnoliopsida</taxon>
        <taxon>Liliopsida</taxon>
        <taxon>Asparagales</taxon>
        <taxon>Orchidaceae</taxon>
        <taxon>Epidendroideae</taxon>
        <taxon>Malaxideae</taxon>
        <taxon>Dendrobiinae</taxon>
        <taxon>Dendrobium</taxon>
    </lineage>
</organism>
<dbReference type="AlphaFoldDB" id="A0A8T3BZK8"/>
<protein>
    <submittedName>
        <fullName evidence="1">Uncharacterized protein</fullName>
    </submittedName>
</protein>
<dbReference type="EMBL" id="JAGYWB010000004">
    <property type="protein sequence ID" value="KAI0524746.1"/>
    <property type="molecule type" value="Genomic_DNA"/>
</dbReference>
<accession>A0A8T3BZK8</accession>
<sequence length="65" mass="7175">MASSSSSSFLHFFPTKTSLQTREDRENFLSSTINTVTPSLHRTKLIKPNYTAQASNSIVLLLSTA</sequence>
<comment type="caution">
    <text evidence="1">The sequence shown here is derived from an EMBL/GenBank/DDBJ whole genome shotgun (WGS) entry which is preliminary data.</text>
</comment>
<evidence type="ECO:0000313" key="1">
    <source>
        <dbReference type="EMBL" id="KAI0524746.1"/>
    </source>
</evidence>
<evidence type="ECO:0000313" key="2">
    <source>
        <dbReference type="Proteomes" id="UP000829196"/>
    </source>
</evidence>
<keyword evidence="2" id="KW-1185">Reference proteome</keyword>
<proteinExistence type="predicted"/>
<name>A0A8T3BZK8_DENNO</name>
<gene>
    <name evidence="1" type="ORF">KFK09_004130</name>
</gene>
<reference evidence="1" key="1">
    <citation type="journal article" date="2022" name="Front. Genet.">
        <title>Chromosome-Scale Assembly of the Dendrobium nobile Genome Provides Insights Into the Molecular Mechanism of the Biosynthesis of the Medicinal Active Ingredient of Dendrobium.</title>
        <authorList>
            <person name="Xu Q."/>
            <person name="Niu S.-C."/>
            <person name="Li K.-L."/>
            <person name="Zheng P.-J."/>
            <person name="Zhang X.-J."/>
            <person name="Jia Y."/>
            <person name="Liu Y."/>
            <person name="Niu Y.-X."/>
            <person name="Yu L.-H."/>
            <person name="Chen D.-F."/>
            <person name="Zhang G.-Q."/>
        </authorList>
    </citation>
    <scope>NUCLEOTIDE SEQUENCE</scope>
    <source>
        <tissue evidence="1">Leaf</tissue>
    </source>
</reference>
<dbReference type="Proteomes" id="UP000829196">
    <property type="component" value="Unassembled WGS sequence"/>
</dbReference>